<dbReference type="EMBL" id="LXQA010893497">
    <property type="protein sequence ID" value="MCI75894.1"/>
    <property type="molecule type" value="Genomic_DNA"/>
</dbReference>
<proteinExistence type="predicted"/>
<evidence type="ECO:0000313" key="1">
    <source>
        <dbReference type="EMBL" id="MCI75894.1"/>
    </source>
</evidence>
<evidence type="ECO:0000313" key="2">
    <source>
        <dbReference type="Proteomes" id="UP000265520"/>
    </source>
</evidence>
<accession>A0A392UTF2</accession>
<reference evidence="1 2" key="1">
    <citation type="journal article" date="2018" name="Front. Plant Sci.">
        <title>Red Clover (Trifolium pratense) and Zigzag Clover (T. medium) - A Picture of Genomic Similarities and Differences.</title>
        <authorList>
            <person name="Dluhosova J."/>
            <person name="Istvanek J."/>
            <person name="Nedelnik J."/>
            <person name="Repkova J."/>
        </authorList>
    </citation>
    <scope>NUCLEOTIDE SEQUENCE [LARGE SCALE GENOMIC DNA]</scope>
    <source>
        <strain evidence="2">cv. 10/8</strain>
        <tissue evidence="1">Leaf</tissue>
    </source>
</reference>
<dbReference type="AlphaFoldDB" id="A0A392UTF2"/>
<name>A0A392UTF2_9FABA</name>
<organism evidence="1 2">
    <name type="scientific">Trifolium medium</name>
    <dbReference type="NCBI Taxonomy" id="97028"/>
    <lineage>
        <taxon>Eukaryota</taxon>
        <taxon>Viridiplantae</taxon>
        <taxon>Streptophyta</taxon>
        <taxon>Embryophyta</taxon>
        <taxon>Tracheophyta</taxon>
        <taxon>Spermatophyta</taxon>
        <taxon>Magnoliopsida</taxon>
        <taxon>eudicotyledons</taxon>
        <taxon>Gunneridae</taxon>
        <taxon>Pentapetalae</taxon>
        <taxon>rosids</taxon>
        <taxon>fabids</taxon>
        <taxon>Fabales</taxon>
        <taxon>Fabaceae</taxon>
        <taxon>Papilionoideae</taxon>
        <taxon>50 kb inversion clade</taxon>
        <taxon>NPAAA clade</taxon>
        <taxon>Hologalegina</taxon>
        <taxon>IRL clade</taxon>
        <taxon>Trifolieae</taxon>
        <taxon>Trifolium</taxon>
    </lineage>
</organism>
<sequence length="66" mass="7493">MVWNCSVNYALRRRGWRVAPVSKNRAPGILWHLRVAQIHMARCASLAVLHVRCADGRARRADAKSI</sequence>
<dbReference type="Proteomes" id="UP000265520">
    <property type="component" value="Unassembled WGS sequence"/>
</dbReference>
<comment type="caution">
    <text evidence="1">The sequence shown here is derived from an EMBL/GenBank/DDBJ whole genome shotgun (WGS) entry which is preliminary data.</text>
</comment>
<keyword evidence="2" id="KW-1185">Reference proteome</keyword>
<protein>
    <submittedName>
        <fullName evidence="1">Uncharacterized protein</fullName>
    </submittedName>
</protein>